<gene>
    <name evidence="1" type="ORF">CIRG_05958</name>
</gene>
<dbReference type="OrthoDB" id="4486482at2759"/>
<dbReference type="AlphaFoldDB" id="A0A0J7B8I5"/>
<sequence length="122" mass="13435">MVSSALRSTVDDRSTISRPIIIHPPGILNVKIYNIRVCPETLSAMLGYVAKTINVQHGSTGLQDQEVFVIGSHGLYIHIACGHLTANVISRVHSNRCSENEVLVLEFMQGHGPQPVFEERFA</sequence>
<name>A0A0J7B8I5_COCIT</name>
<organism evidence="1 2">
    <name type="scientific">Coccidioides immitis RMSCC 2394</name>
    <dbReference type="NCBI Taxonomy" id="404692"/>
    <lineage>
        <taxon>Eukaryota</taxon>
        <taxon>Fungi</taxon>
        <taxon>Dikarya</taxon>
        <taxon>Ascomycota</taxon>
        <taxon>Pezizomycotina</taxon>
        <taxon>Eurotiomycetes</taxon>
        <taxon>Eurotiomycetidae</taxon>
        <taxon>Onygenales</taxon>
        <taxon>Onygenaceae</taxon>
        <taxon>Coccidioides</taxon>
    </lineage>
</organism>
<evidence type="ECO:0000313" key="2">
    <source>
        <dbReference type="Proteomes" id="UP000054565"/>
    </source>
</evidence>
<accession>A0A0J7B8I5</accession>
<evidence type="ECO:0000313" key="1">
    <source>
        <dbReference type="EMBL" id="KMP06277.1"/>
    </source>
</evidence>
<proteinExistence type="predicted"/>
<reference evidence="2" key="1">
    <citation type="journal article" date="2010" name="Genome Res.">
        <title>Population genomic sequencing of Coccidioides fungi reveals recent hybridization and transposon control.</title>
        <authorList>
            <person name="Neafsey D.E."/>
            <person name="Barker B.M."/>
            <person name="Sharpton T.J."/>
            <person name="Stajich J.E."/>
            <person name="Park D.J."/>
            <person name="Whiston E."/>
            <person name="Hung C.-Y."/>
            <person name="McMahan C."/>
            <person name="White J."/>
            <person name="Sykes S."/>
            <person name="Heiman D."/>
            <person name="Young S."/>
            <person name="Zeng Q."/>
            <person name="Abouelleil A."/>
            <person name="Aftuck L."/>
            <person name="Bessette D."/>
            <person name="Brown A."/>
            <person name="FitzGerald M."/>
            <person name="Lui A."/>
            <person name="Macdonald J.P."/>
            <person name="Priest M."/>
            <person name="Orbach M.J."/>
            <person name="Galgiani J.N."/>
            <person name="Kirkland T.N."/>
            <person name="Cole G.T."/>
            <person name="Birren B.W."/>
            <person name="Henn M.R."/>
            <person name="Taylor J.W."/>
            <person name="Rounsley S.D."/>
        </authorList>
    </citation>
    <scope>NUCLEOTIDE SEQUENCE [LARGE SCALE GENOMIC DNA]</scope>
    <source>
        <strain evidence="2">RMSCC 2394</strain>
    </source>
</reference>
<protein>
    <submittedName>
        <fullName evidence="1">Uncharacterized protein</fullName>
    </submittedName>
</protein>
<dbReference type="EMBL" id="DS028096">
    <property type="protein sequence ID" value="KMP06277.1"/>
    <property type="molecule type" value="Genomic_DNA"/>
</dbReference>
<dbReference type="Proteomes" id="UP000054565">
    <property type="component" value="Unassembled WGS sequence"/>
</dbReference>